<dbReference type="SUPFAM" id="SSF54593">
    <property type="entry name" value="Glyoxalase/Bleomycin resistance protein/Dihydroxybiphenyl dioxygenase"/>
    <property type="match status" value="2"/>
</dbReference>
<proteinExistence type="predicted"/>
<comment type="caution">
    <text evidence="2">The sequence shown here is derived from an EMBL/GenBank/DDBJ whole genome shotgun (WGS) entry which is preliminary data.</text>
</comment>
<reference evidence="2 3" key="1">
    <citation type="submission" date="2018-10" db="EMBL/GenBank/DDBJ databases">
        <title>Bacillus Keqinensis sp. nov., a moderately halophilic bacterium isolated from a saline-alkaline lake.</title>
        <authorList>
            <person name="Wang H."/>
        </authorList>
    </citation>
    <scope>NUCLEOTIDE SEQUENCE [LARGE SCALE GENOMIC DNA]</scope>
    <source>
        <strain evidence="2 3">KQ-3</strain>
    </source>
</reference>
<dbReference type="InterPro" id="IPR037523">
    <property type="entry name" value="VOC_core"/>
</dbReference>
<dbReference type="EMBL" id="RHIB01000001">
    <property type="protein sequence ID" value="RNA69975.1"/>
    <property type="molecule type" value="Genomic_DNA"/>
</dbReference>
<evidence type="ECO:0000259" key="1">
    <source>
        <dbReference type="PROSITE" id="PS51819"/>
    </source>
</evidence>
<dbReference type="InterPro" id="IPR004360">
    <property type="entry name" value="Glyas_Fos-R_dOase_dom"/>
</dbReference>
<sequence length="284" mass="31432">MVVGTIKYEPKLKDRLGSVDLNVKDLDRAREFYERVIGLKVLDIKEDSLTFGADGGTPLVTVHTNENVANRPARTTGLFHLAVLLPDRKKLAHTLKHLLASGYPLHGASDHQFSEAIYLADPDGNGIEIYADTDPKTWKQEENGWYVGGTHPLDVEGLLKEAPADGWTGMSAEVKIGHLHLQVADIQEVEAFYVDILGFDIVTKDPRMLFVSKDGYHHHIGLNTWTGTNLPKPPKEAVGMKQFTVFFTEDEYHAAKEALNVSGAENKLQVEDPSGNAIVIVKKQ</sequence>
<accession>A0A3M7TZV8</accession>
<dbReference type="Pfam" id="PF00903">
    <property type="entry name" value="Glyoxalase"/>
    <property type="match status" value="2"/>
</dbReference>
<evidence type="ECO:0000313" key="3">
    <source>
        <dbReference type="Proteomes" id="UP000278746"/>
    </source>
</evidence>
<protein>
    <submittedName>
        <fullName evidence="2">VOC family protein</fullName>
    </submittedName>
</protein>
<dbReference type="PROSITE" id="PS51819">
    <property type="entry name" value="VOC"/>
    <property type="match status" value="1"/>
</dbReference>
<evidence type="ECO:0000313" key="2">
    <source>
        <dbReference type="EMBL" id="RNA69975.1"/>
    </source>
</evidence>
<organism evidence="2 3">
    <name type="scientific">Alteribacter keqinensis</name>
    <dbReference type="NCBI Taxonomy" id="2483800"/>
    <lineage>
        <taxon>Bacteria</taxon>
        <taxon>Bacillati</taxon>
        <taxon>Bacillota</taxon>
        <taxon>Bacilli</taxon>
        <taxon>Bacillales</taxon>
        <taxon>Bacillaceae</taxon>
        <taxon>Alteribacter</taxon>
    </lineage>
</organism>
<dbReference type="Gene3D" id="3.10.180.10">
    <property type="entry name" value="2,3-Dihydroxybiphenyl 1,2-Dioxygenase, domain 1"/>
    <property type="match status" value="2"/>
</dbReference>
<keyword evidence="3" id="KW-1185">Reference proteome</keyword>
<dbReference type="Proteomes" id="UP000278746">
    <property type="component" value="Unassembled WGS sequence"/>
</dbReference>
<name>A0A3M7TZV8_9BACI</name>
<dbReference type="PANTHER" id="PTHR43279">
    <property type="entry name" value="CATECHOL-2,3-DIOXYGENASE"/>
    <property type="match status" value="1"/>
</dbReference>
<dbReference type="AlphaFoldDB" id="A0A3M7TZV8"/>
<dbReference type="PANTHER" id="PTHR43279:SF1">
    <property type="entry name" value="CATECHOL-2,3-DIOXYGENASE"/>
    <property type="match status" value="1"/>
</dbReference>
<dbReference type="InterPro" id="IPR029068">
    <property type="entry name" value="Glyas_Bleomycin-R_OHBP_Dase"/>
</dbReference>
<feature type="domain" description="VOC" evidence="1">
    <location>
        <begin position="15"/>
        <end position="132"/>
    </location>
</feature>
<gene>
    <name evidence="2" type="ORF">EBO34_08600</name>
</gene>